<dbReference type="EMBL" id="JAUSRA010000001">
    <property type="protein sequence ID" value="MDP9794911.1"/>
    <property type="molecule type" value="Genomic_DNA"/>
</dbReference>
<organism evidence="1 2">
    <name type="scientific">Catenuloplanes nepalensis</name>
    <dbReference type="NCBI Taxonomy" id="587533"/>
    <lineage>
        <taxon>Bacteria</taxon>
        <taxon>Bacillati</taxon>
        <taxon>Actinomycetota</taxon>
        <taxon>Actinomycetes</taxon>
        <taxon>Micromonosporales</taxon>
        <taxon>Micromonosporaceae</taxon>
        <taxon>Catenuloplanes</taxon>
    </lineage>
</organism>
<name>A0ABT9MUF0_9ACTN</name>
<comment type="caution">
    <text evidence="1">The sequence shown here is derived from an EMBL/GenBank/DDBJ whole genome shotgun (WGS) entry which is preliminary data.</text>
</comment>
<gene>
    <name evidence="1" type="ORF">J2S43_003423</name>
</gene>
<accession>A0ABT9MUF0</accession>
<evidence type="ECO:0000313" key="2">
    <source>
        <dbReference type="Proteomes" id="UP001240984"/>
    </source>
</evidence>
<sequence>MKSNEAVVREAYRLAEGNVLDGHGFRSLFTEEGTFNDMPNSLTLRGDQIPQALTGLASVFPDIHRELLEVHAIGDVVAVELRIQGTHLGGFPTPAGEIPPTGNRIDVPTADLWYLREGKIERFNCYNAANVLLAQVGATPDFKSAIEAATAVATGA</sequence>
<dbReference type="InterPro" id="IPR009959">
    <property type="entry name" value="Cyclase_SnoaL-like"/>
</dbReference>
<dbReference type="InterPro" id="IPR032710">
    <property type="entry name" value="NTF2-like_dom_sf"/>
</dbReference>
<keyword evidence="2" id="KW-1185">Reference proteome</keyword>
<evidence type="ECO:0000313" key="1">
    <source>
        <dbReference type="EMBL" id="MDP9794911.1"/>
    </source>
</evidence>
<proteinExistence type="predicted"/>
<dbReference type="SUPFAM" id="SSF54427">
    <property type="entry name" value="NTF2-like"/>
    <property type="match status" value="1"/>
</dbReference>
<reference evidence="1 2" key="1">
    <citation type="submission" date="2023-07" db="EMBL/GenBank/DDBJ databases">
        <title>Sequencing the genomes of 1000 actinobacteria strains.</title>
        <authorList>
            <person name="Klenk H.-P."/>
        </authorList>
    </citation>
    <scope>NUCLEOTIDE SEQUENCE [LARGE SCALE GENOMIC DNA]</scope>
    <source>
        <strain evidence="1 2">DSM 44710</strain>
    </source>
</reference>
<dbReference type="Pfam" id="PF07366">
    <property type="entry name" value="SnoaL"/>
    <property type="match status" value="1"/>
</dbReference>
<dbReference type="Gene3D" id="3.10.450.50">
    <property type="match status" value="1"/>
</dbReference>
<dbReference type="Proteomes" id="UP001240984">
    <property type="component" value="Unassembled WGS sequence"/>
</dbReference>
<protein>
    <submittedName>
        <fullName evidence="1">Ester cyclase</fullName>
    </submittedName>
</protein>
<dbReference type="RefSeq" id="WP_306830286.1">
    <property type="nucleotide sequence ID" value="NZ_JAUSRA010000001.1"/>
</dbReference>